<dbReference type="Proteomes" id="UP000694044">
    <property type="component" value="Unassembled WGS sequence"/>
</dbReference>
<feature type="repeat" description="Solcar" evidence="8">
    <location>
        <begin position="169"/>
        <end position="252"/>
    </location>
</feature>
<evidence type="ECO:0000313" key="11">
    <source>
        <dbReference type="EMBL" id="KAG7380621.1"/>
    </source>
</evidence>
<evidence type="ECO:0000256" key="7">
    <source>
        <dbReference type="ARBA" id="ARBA00023128"/>
    </source>
</evidence>
<dbReference type="OrthoDB" id="1747031at2759"/>
<evidence type="ECO:0000256" key="1">
    <source>
        <dbReference type="ARBA" id="ARBA00004448"/>
    </source>
</evidence>
<keyword evidence="12" id="KW-1185">Reference proteome</keyword>
<feature type="transmembrane region" description="Helical" evidence="10">
    <location>
        <begin position="132"/>
        <end position="153"/>
    </location>
</feature>
<keyword evidence="7" id="KW-0496">Mitochondrion</keyword>
<dbReference type="AlphaFoldDB" id="A0A8T1VHR1"/>
<evidence type="ECO:0000256" key="9">
    <source>
        <dbReference type="RuleBase" id="RU000488"/>
    </source>
</evidence>
<evidence type="ECO:0000256" key="4">
    <source>
        <dbReference type="ARBA" id="ARBA00022737"/>
    </source>
</evidence>
<evidence type="ECO:0000256" key="5">
    <source>
        <dbReference type="ARBA" id="ARBA00022792"/>
    </source>
</evidence>
<dbReference type="PANTHER" id="PTHR45760">
    <property type="entry name" value="FI19922P1-RELATED"/>
    <property type="match status" value="1"/>
</dbReference>
<comment type="similarity">
    <text evidence="2 9">Belongs to the mitochondrial carrier (TC 2.A.29) family.</text>
</comment>
<dbReference type="PROSITE" id="PS50920">
    <property type="entry name" value="SOLCAR"/>
    <property type="match status" value="3"/>
</dbReference>
<keyword evidence="4" id="KW-0677">Repeat</keyword>
<evidence type="ECO:0000256" key="8">
    <source>
        <dbReference type="PROSITE-ProRule" id="PRU00282"/>
    </source>
</evidence>
<comment type="caution">
    <text evidence="11">The sequence shown here is derived from an EMBL/GenBank/DDBJ whole genome shotgun (WGS) entry which is preliminary data.</text>
</comment>
<feature type="repeat" description="Solcar" evidence="8">
    <location>
        <begin position="262"/>
        <end position="349"/>
    </location>
</feature>
<evidence type="ECO:0000256" key="3">
    <source>
        <dbReference type="ARBA" id="ARBA00022448"/>
    </source>
</evidence>
<keyword evidence="5" id="KW-0999">Mitochondrion inner membrane</keyword>
<dbReference type="GO" id="GO:1990542">
    <property type="term" value="P:mitochondrial transmembrane transport"/>
    <property type="evidence" value="ECO:0007669"/>
    <property type="project" value="InterPro"/>
</dbReference>
<dbReference type="EMBL" id="JAGDFM010000285">
    <property type="protein sequence ID" value="KAG7380621.1"/>
    <property type="molecule type" value="Genomic_DNA"/>
</dbReference>
<keyword evidence="6 10" id="KW-1133">Transmembrane helix</keyword>
<organism evidence="11 12">
    <name type="scientific">Phytophthora pseudosyringae</name>
    <dbReference type="NCBI Taxonomy" id="221518"/>
    <lineage>
        <taxon>Eukaryota</taxon>
        <taxon>Sar</taxon>
        <taxon>Stramenopiles</taxon>
        <taxon>Oomycota</taxon>
        <taxon>Peronosporomycetes</taxon>
        <taxon>Peronosporales</taxon>
        <taxon>Peronosporaceae</taxon>
        <taxon>Phytophthora</taxon>
    </lineage>
</organism>
<comment type="subcellular location">
    <subcellularLocation>
        <location evidence="1">Mitochondrion inner membrane</location>
        <topology evidence="1">Multi-pass membrane protein</topology>
    </subcellularLocation>
</comment>
<reference evidence="11" key="1">
    <citation type="submission" date="2021-02" db="EMBL/GenBank/DDBJ databases">
        <authorList>
            <person name="Palmer J.M."/>
        </authorList>
    </citation>
    <scope>NUCLEOTIDE SEQUENCE</scope>
    <source>
        <strain evidence="11">SCRP734</strain>
    </source>
</reference>
<evidence type="ECO:0000313" key="12">
    <source>
        <dbReference type="Proteomes" id="UP000694044"/>
    </source>
</evidence>
<dbReference type="GO" id="GO:0005743">
    <property type="term" value="C:mitochondrial inner membrane"/>
    <property type="evidence" value="ECO:0007669"/>
    <property type="project" value="UniProtKB-SubCell"/>
</dbReference>
<keyword evidence="8 9" id="KW-0812">Transmembrane</keyword>
<gene>
    <name evidence="11" type="ORF">PHYPSEUDO_007015</name>
</gene>
<evidence type="ECO:0008006" key="13">
    <source>
        <dbReference type="Google" id="ProtNLM"/>
    </source>
</evidence>
<dbReference type="InterPro" id="IPR018108">
    <property type="entry name" value="MCP_transmembrane"/>
</dbReference>
<sequence length="353" mass="37379">MEVKAEDTLKKAAAASSGALLTSLFVTPLDVAKVRIQSQIQLPPSKALADLRVTHSSVGTSVATAVEQCRCRSRCVCNRSLTRPVEKLQASRRGGSALPAVRMSCSRAVAPLQLQGTSHALRHIFRTEGLKGLFAGLSPAMVIAVPSTVLYYMSYDLLLREGRQRFPAVEVLVPLMAGTTARIVAASITSPIELIRTRMQGEKAGASLVTTFQQAVRRGGYASLLNGLGATLARDVPFSAIYWTSYENLQRKLNSSAEGELSRTQRAFACGAVSGAVAASVTTPFDVVKTLQQVSMTAQGSQPSGMVVLRQVMASKGVSGAFTGLSARLARVAPSCAIMISCYELGKEKLGIA</sequence>
<protein>
    <recommendedName>
        <fullName evidence="13">Mitochondrial Carrier (MC) Family</fullName>
    </recommendedName>
</protein>
<dbReference type="PANTHER" id="PTHR45760:SF2">
    <property type="entry name" value="FI19922P1-RELATED"/>
    <property type="match status" value="1"/>
</dbReference>
<dbReference type="InterPro" id="IPR045315">
    <property type="entry name" value="Mtm1-like"/>
</dbReference>
<feature type="repeat" description="Solcar" evidence="8">
    <location>
        <begin position="6"/>
        <end position="161"/>
    </location>
</feature>
<keyword evidence="3 9" id="KW-0813">Transport</keyword>
<accession>A0A8T1VHR1</accession>
<name>A0A8T1VHR1_9STRA</name>
<keyword evidence="8 10" id="KW-0472">Membrane</keyword>
<evidence type="ECO:0000256" key="10">
    <source>
        <dbReference type="SAM" id="Phobius"/>
    </source>
</evidence>
<dbReference type="Pfam" id="PF00153">
    <property type="entry name" value="Mito_carr"/>
    <property type="match status" value="3"/>
</dbReference>
<evidence type="ECO:0000256" key="2">
    <source>
        <dbReference type="ARBA" id="ARBA00006375"/>
    </source>
</evidence>
<evidence type="ECO:0000256" key="6">
    <source>
        <dbReference type="ARBA" id="ARBA00022989"/>
    </source>
</evidence>
<proteinExistence type="inferred from homology"/>